<dbReference type="PANTHER" id="PTHR31851">
    <property type="entry name" value="FE(2+)/MN(2+) TRANSPORTER PCL1"/>
    <property type="match status" value="1"/>
</dbReference>
<dbReference type="InterPro" id="IPR008217">
    <property type="entry name" value="Ccc1_fam"/>
</dbReference>
<gene>
    <name evidence="6" type="ORF">SDC9_142472</name>
</gene>
<evidence type="ECO:0000256" key="5">
    <source>
        <dbReference type="SAM" id="Phobius"/>
    </source>
</evidence>
<accession>A0A645E1P3</accession>
<dbReference type="GO" id="GO:0030026">
    <property type="term" value="P:intracellular manganese ion homeostasis"/>
    <property type="evidence" value="ECO:0007669"/>
    <property type="project" value="InterPro"/>
</dbReference>
<feature type="transmembrane region" description="Helical" evidence="5">
    <location>
        <begin position="147"/>
        <end position="168"/>
    </location>
</feature>
<evidence type="ECO:0000256" key="2">
    <source>
        <dbReference type="ARBA" id="ARBA00022692"/>
    </source>
</evidence>
<dbReference type="GO" id="GO:0005384">
    <property type="term" value="F:manganese ion transmembrane transporter activity"/>
    <property type="evidence" value="ECO:0007669"/>
    <property type="project" value="InterPro"/>
</dbReference>
<comment type="subcellular location">
    <subcellularLocation>
        <location evidence="1">Endomembrane system</location>
        <topology evidence="1">Multi-pass membrane protein</topology>
    </subcellularLocation>
</comment>
<reference evidence="6" key="1">
    <citation type="submission" date="2019-08" db="EMBL/GenBank/DDBJ databases">
        <authorList>
            <person name="Kucharzyk K."/>
            <person name="Murdoch R.W."/>
            <person name="Higgins S."/>
            <person name="Loffler F."/>
        </authorList>
    </citation>
    <scope>NUCLEOTIDE SEQUENCE</scope>
</reference>
<dbReference type="AlphaFoldDB" id="A0A645E1P3"/>
<proteinExistence type="predicted"/>
<keyword evidence="2 5" id="KW-0812">Transmembrane</keyword>
<feature type="transmembrane region" description="Helical" evidence="5">
    <location>
        <begin position="208"/>
        <end position="230"/>
    </location>
</feature>
<sequence length="232" mass="24249">MEGRHRSSGGNSLRAAVLGANDGMVSNLSLVMGVAGATLGGKEVLIAGIAGLLAGAISMALGEWLSVQSSRELYDFQISTEKEEIEQNPEEEIAELALIYQTRGISEEAAMNLANQLLQNKDSALDTLAREELGIDPDELGGSAWEAAITSFLLFTIGAIIPLFPFFFLTGMTAVFVSIVVSAIGLFALGAVITLFTGKSVMFSGLRMVIFGLLAAAVTFGIGRLIGVSISG</sequence>
<evidence type="ECO:0000256" key="3">
    <source>
        <dbReference type="ARBA" id="ARBA00022989"/>
    </source>
</evidence>
<evidence type="ECO:0000313" key="6">
    <source>
        <dbReference type="EMBL" id="MPM95318.1"/>
    </source>
</evidence>
<organism evidence="6">
    <name type="scientific">bioreactor metagenome</name>
    <dbReference type="NCBI Taxonomy" id="1076179"/>
    <lineage>
        <taxon>unclassified sequences</taxon>
        <taxon>metagenomes</taxon>
        <taxon>ecological metagenomes</taxon>
    </lineage>
</organism>
<feature type="transmembrane region" description="Helical" evidence="5">
    <location>
        <begin position="44"/>
        <end position="65"/>
    </location>
</feature>
<keyword evidence="4 5" id="KW-0472">Membrane</keyword>
<dbReference type="GO" id="GO:0012505">
    <property type="term" value="C:endomembrane system"/>
    <property type="evidence" value="ECO:0007669"/>
    <property type="project" value="UniProtKB-SubCell"/>
</dbReference>
<protein>
    <recommendedName>
        <fullName evidence="7">Fe(2+)/Mn(2+) transporter pcl1</fullName>
    </recommendedName>
</protein>
<comment type="caution">
    <text evidence="6">The sequence shown here is derived from an EMBL/GenBank/DDBJ whole genome shotgun (WGS) entry which is preliminary data.</text>
</comment>
<feature type="transmembrane region" description="Helical" evidence="5">
    <location>
        <begin position="12"/>
        <end position="38"/>
    </location>
</feature>
<name>A0A645E1P3_9ZZZZ</name>
<evidence type="ECO:0008006" key="7">
    <source>
        <dbReference type="Google" id="ProtNLM"/>
    </source>
</evidence>
<evidence type="ECO:0000256" key="1">
    <source>
        <dbReference type="ARBA" id="ARBA00004127"/>
    </source>
</evidence>
<dbReference type="EMBL" id="VSSQ01041827">
    <property type="protein sequence ID" value="MPM95318.1"/>
    <property type="molecule type" value="Genomic_DNA"/>
</dbReference>
<feature type="transmembrane region" description="Helical" evidence="5">
    <location>
        <begin position="174"/>
        <end position="196"/>
    </location>
</feature>
<dbReference type="Pfam" id="PF01988">
    <property type="entry name" value="VIT1"/>
    <property type="match status" value="1"/>
</dbReference>
<evidence type="ECO:0000256" key="4">
    <source>
        <dbReference type="ARBA" id="ARBA00023136"/>
    </source>
</evidence>
<keyword evidence="3 5" id="KW-1133">Transmembrane helix</keyword>